<dbReference type="SUPFAM" id="SSF54427">
    <property type="entry name" value="NTF2-like"/>
    <property type="match status" value="1"/>
</dbReference>
<dbReference type="Proteomes" id="UP001074726">
    <property type="component" value="Unassembled WGS sequence"/>
</dbReference>
<keyword evidence="3" id="KW-1185">Reference proteome</keyword>
<evidence type="ECO:0000259" key="1">
    <source>
        <dbReference type="Pfam" id="PF12680"/>
    </source>
</evidence>
<gene>
    <name evidence="2" type="ORF">NYO98_18275</name>
</gene>
<dbReference type="Gene3D" id="3.10.450.50">
    <property type="match status" value="1"/>
</dbReference>
<name>A0ABT4CK17_9ACTN</name>
<dbReference type="Pfam" id="PF12680">
    <property type="entry name" value="SnoaL_2"/>
    <property type="match status" value="1"/>
</dbReference>
<dbReference type="InterPro" id="IPR037401">
    <property type="entry name" value="SnoaL-like"/>
</dbReference>
<evidence type="ECO:0000313" key="3">
    <source>
        <dbReference type="Proteomes" id="UP001074726"/>
    </source>
</evidence>
<protein>
    <submittedName>
        <fullName evidence="2">Nuclear transport factor 2 family protein</fullName>
    </submittedName>
</protein>
<dbReference type="InterPro" id="IPR032710">
    <property type="entry name" value="NTF2-like_dom_sf"/>
</dbReference>
<sequence>MAATGVEVIRELVARTNAHDLDGMAALIHPDYRSEQPFHPARGFGGRAQMKANWGAILTGVPDLRAEVPASVQDGDVVWSEWHWWGTTEKREPFEMRAITQFTVRDGLVVSGRLFAEMVEQGGADINDAVEASSGHRPRVED</sequence>
<reference evidence="2" key="1">
    <citation type="submission" date="2022-08" db="EMBL/GenBank/DDBJ databases">
        <title>Genome sequencing of Nocardioides sp. STR2.</title>
        <authorList>
            <person name="So Y."/>
        </authorList>
    </citation>
    <scope>NUCLEOTIDE SEQUENCE</scope>
    <source>
        <strain evidence="2">STR2</strain>
    </source>
</reference>
<dbReference type="EMBL" id="JAPPUX010000005">
    <property type="protein sequence ID" value="MCY4728232.1"/>
    <property type="molecule type" value="Genomic_DNA"/>
</dbReference>
<feature type="domain" description="SnoaL-like" evidence="1">
    <location>
        <begin position="9"/>
        <end position="111"/>
    </location>
</feature>
<accession>A0ABT4CK17</accession>
<comment type="caution">
    <text evidence="2">The sequence shown here is derived from an EMBL/GenBank/DDBJ whole genome shotgun (WGS) entry which is preliminary data.</text>
</comment>
<organism evidence="2 3">
    <name type="scientific">Nocardioides pini</name>
    <dbReference type="NCBI Taxonomy" id="2975053"/>
    <lineage>
        <taxon>Bacteria</taxon>
        <taxon>Bacillati</taxon>
        <taxon>Actinomycetota</taxon>
        <taxon>Actinomycetes</taxon>
        <taxon>Propionibacteriales</taxon>
        <taxon>Nocardioidaceae</taxon>
        <taxon>Nocardioides</taxon>
    </lineage>
</organism>
<dbReference type="RefSeq" id="WP_268113194.1">
    <property type="nucleotide sequence ID" value="NZ_JAPPUX010000005.1"/>
</dbReference>
<evidence type="ECO:0000313" key="2">
    <source>
        <dbReference type="EMBL" id="MCY4728232.1"/>
    </source>
</evidence>
<proteinExistence type="predicted"/>